<sequence length="237" mass="25221">MPFPMDDFGDLHAGHGGFAPSTDDTPMMISPPISNEGGTIASHLSSESRGHGEDDQVFRSLSPRGVDDGNGPTAQTAPINPIFSPRCEVQVNDYCLQQEKPHHCRCSRAALDALDQLGGPRDGAGYARCLEAVQLAFRTAEELVLCTTCAPGLVIAKSCLLLGSAYEVLSDVSIGGETPSRTRVQADFRRVQRRATMLFAGLRALQDLDAAASPNLAAVRAEFLAGLAKSWSTLPEP</sequence>
<protein>
    <submittedName>
        <fullName evidence="2">Uncharacterized protein</fullName>
    </submittedName>
</protein>
<gene>
    <name evidence="2" type="ORF">SLS58_006549</name>
</gene>
<feature type="compositionally biased region" description="Basic and acidic residues" evidence="1">
    <location>
        <begin position="46"/>
        <end position="57"/>
    </location>
</feature>
<evidence type="ECO:0000313" key="2">
    <source>
        <dbReference type="EMBL" id="KAL1640933.1"/>
    </source>
</evidence>
<keyword evidence="3" id="KW-1185">Reference proteome</keyword>
<name>A0ABR3TN59_9PEZI</name>
<organism evidence="2 3">
    <name type="scientific">Diplodia intermedia</name>
    <dbReference type="NCBI Taxonomy" id="856260"/>
    <lineage>
        <taxon>Eukaryota</taxon>
        <taxon>Fungi</taxon>
        <taxon>Dikarya</taxon>
        <taxon>Ascomycota</taxon>
        <taxon>Pezizomycotina</taxon>
        <taxon>Dothideomycetes</taxon>
        <taxon>Dothideomycetes incertae sedis</taxon>
        <taxon>Botryosphaeriales</taxon>
        <taxon>Botryosphaeriaceae</taxon>
        <taxon>Diplodia</taxon>
    </lineage>
</organism>
<accession>A0ABR3TN59</accession>
<reference evidence="2 3" key="1">
    <citation type="journal article" date="2023" name="Plant Dis.">
        <title>First Report of Diplodia intermedia Causing Canker and Dieback Diseases on Apple Trees in Canada.</title>
        <authorList>
            <person name="Ellouze W."/>
            <person name="Ilyukhin E."/>
            <person name="Sulman M."/>
            <person name="Ali S."/>
        </authorList>
    </citation>
    <scope>NUCLEOTIDE SEQUENCE [LARGE SCALE GENOMIC DNA]</scope>
    <source>
        <strain evidence="2 3">M45-28</strain>
    </source>
</reference>
<proteinExistence type="predicted"/>
<feature type="compositionally biased region" description="Polar residues" evidence="1">
    <location>
        <begin position="32"/>
        <end position="45"/>
    </location>
</feature>
<dbReference type="EMBL" id="JAKEKT020000045">
    <property type="protein sequence ID" value="KAL1640933.1"/>
    <property type="molecule type" value="Genomic_DNA"/>
</dbReference>
<evidence type="ECO:0000256" key="1">
    <source>
        <dbReference type="SAM" id="MobiDB-lite"/>
    </source>
</evidence>
<feature type="region of interest" description="Disordered" evidence="1">
    <location>
        <begin position="1"/>
        <end position="79"/>
    </location>
</feature>
<evidence type="ECO:0000313" key="3">
    <source>
        <dbReference type="Proteomes" id="UP001521184"/>
    </source>
</evidence>
<comment type="caution">
    <text evidence="2">The sequence shown here is derived from an EMBL/GenBank/DDBJ whole genome shotgun (WGS) entry which is preliminary data.</text>
</comment>
<dbReference type="Proteomes" id="UP001521184">
    <property type="component" value="Unassembled WGS sequence"/>
</dbReference>